<evidence type="ECO:0000313" key="13">
    <source>
        <dbReference type="EMBL" id="ODV98555.1"/>
    </source>
</evidence>
<feature type="domain" description="FAD-binding PCMH-type" evidence="12">
    <location>
        <begin position="142"/>
        <end position="320"/>
    </location>
</feature>
<name>A0A1E4U3G8_PACTA</name>
<gene>
    <name evidence="13" type="ORF">PACTADRAFT_64664</name>
</gene>
<dbReference type="Pfam" id="PF01565">
    <property type="entry name" value="FAD_binding_4"/>
    <property type="match status" value="1"/>
</dbReference>
<evidence type="ECO:0000256" key="8">
    <source>
        <dbReference type="ARBA" id="ARBA00023128"/>
    </source>
</evidence>
<keyword evidence="7" id="KW-0560">Oxidoreductase</keyword>
<organism evidence="13 14">
    <name type="scientific">Pachysolen tannophilus NRRL Y-2460</name>
    <dbReference type="NCBI Taxonomy" id="669874"/>
    <lineage>
        <taxon>Eukaryota</taxon>
        <taxon>Fungi</taxon>
        <taxon>Dikarya</taxon>
        <taxon>Ascomycota</taxon>
        <taxon>Saccharomycotina</taxon>
        <taxon>Pichiomycetes</taxon>
        <taxon>Pachysolenaceae</taxon>
        <taxon>Pachysolen</taxon>
    </lineage>
</organism>
<dbReference type="Gene3D" id="1.10.45.10">
    <property type="entry name" value="Vanillyl-alcohol Oxidase, Chain A, domain 4"/>
    <property type="match status" value="1"/>
</dbReference>
<dbReference type="InterPro" id="IPR016169">
    <property type="entry name" value="FAD-bd_PCMH_sub2"/>
</dbReference>
<accession>A0A1E4U3G8</accession>
<comment type="cofactor">
    <cofactor evidence="1">
        <name>FAD</name>
        <dbReference type="ChEBI" id="CHEBI:57692"/>
    </cofactor>
</comment>
<dbReference type="FunFam" id="3.30.465.10:FF:000014">
    <property type="entry name" value="D-lactate dehydrogenase (Cytochrome), putative"/>
    <property type="match status" value="1"/>
</dbReference>
<dbReference type="InterPro" id="IPR016166">
    <property type="entry name" value="FAD-bd_PCMH"/>
</dbReference>
<dbReference type="SUPFAM" id="SSF55103">
    <property type="entry name" value="FAD-linked oxidases, C-terminal domain"/>
    <property type="match status" value="1"/>
</dbReference>
<dbReference type="OrthoDB" id="7786253at2759"/>
<dbReference type="PANTHER" id="PTHR11748:SF111">
    <property type="entry name" value="D-LACTATE DEHYDROGENASE, MITOCHONDRIAL-RELATED"/>
    <property type="match status" value="1"/>
</dbReference>
<dbReference type="InterPro" id="IPR016164">
    <property type="entry name" value="FAD-linked_Oxase-like_C"/>
</dbReference>
<evidence type="ECO:0000256" key="9">
    <source>
        <dbReference type="ARBA" id="ARBA00038897"/>
    </source>
</evidence>
<dbReference type="InterPro" id="IPR016171">
    <property type="entry name" value="Vanillyl_alc_oxidase_C-sub2"/>
</dbReference>
<keyword evidence="4" id="KW-0285">Flavoprotein</keyword>
<dbReference type="GO" id="GO:0004458">
    <property type="term" value="F:D-lactate dehydrogenase (cytochrome) activity"/>
    <property type="evidence" value="ECO:0007669"/>
    <property type="project" value="UniProtKB-EC"/>
</dbReference>
<evidence type="ECO:0000256" key="10">
    <source>
        <dbReference type="ARBA" id="ARBA00051436"/>
    </source>
</evidence>
<dbReference type="Gene3D" id="3.30.70.2740">
    <property type="match status" value="1"/>
</dbReference>
<evidence type="ECO:0000256" key="6">
    <source>
        <dbReference type="ARBA" id="ARBA00022946"/>
    </source>
</evidence>
<dbReference type="PROSITE" id="PS51387">
    <property type="entry name" value="FAD_PCMH"/>
    <property type="match status" value="1"/>
</dbReference>
<reference evidence="14" key="1">
    <citation type="submission" date="2016-05" db="EMBL/GenBank/DDBJ databases">
        <title>Comparative genomics of biotechnologically important yeasts.</title>
        <authorList>
            <consortium name="DOE Joint Genome Institute"/>
            <person name="Riley R."/>
            <person name="Haridas S."/>
            <person name="Wolfe K.H."/>
            <person name="Lopes M.R."/>
            <person name="Hittinger C.T."/>
            <person name="Goker M."/>
            <person name="Salamov A."/>
            <person name="Wisecaver J."/>
            <person name="Long T.M."/>
            <person name="Aerts A.L."/>
            <person name="Barry K."/>
            <person name="Choi C."/>
            <person name="Clum A."/>
            <person name="Coughlan A.Y."/>
            <person name="Deshpande S."/>
            <person name="Douglass A.P."/>
            <person name="Hanson S.J."/>
            <person name="Klenk H.-P."/>
            <person name="Labutti K."/>
            <person name="Lapidus A."/>
            <person name="Lindquist E."/>
            <person name="Lipzen A."/>
            <person name="Meier-Kolthoff J.P."/>
            <person name="Ohm R.A."/>
            <person name="Otillar R.P."/>
            <person name="Pangilinan J."/>
            <person name="Peng Y."/>
            <person name="Rokas A."/>
            <person name="Rosa C.A."/>
            <person name="Scheuner C."/>
            <person name="Sibirny A.A."/>
            <person name="Slot J.C."/>
            <person name="Stielow J.B."/>
            <person name="Sun H."/>
            <person name="Kurtzman C.P."/>
            <person name="Blackwell M."/>
            <person name="Grigoriev I.V."/>
            <person name="Jeffries T.W."/>
        </authorList>
    </citation>
    <scope>NUCLEOTIDE SEQUENCE [LARGE SCALE GENOMIC DNA]</scope>
    <source>
        <strain evidence="14">NRRL Y-2460</strain>
    </source>
</reference>
<comment type="catalytic activity">
    <reaction evidence="10">
        <text>(R)-lactate + 2 Fe(III)-[cytochrome c] = 2 Fe(II)-[cytochrome c] + pyruvate + 2 H(+)</text>
        <dbReference type="Rhea" id="RHEA:13521"/>
        <dbReference type="Rhea" id="RHEA-COMP:10350"/>
        <dbReference type="Rhea" id="RHEA-COMP:14399"/>
        <dbReference type="ChEBI" id="CHEBI:15361"/>
        <dbReference type="ChEBI" id="CHEBI:15378"/>
        <dbReference type="ChEBI" id="CHEBI:16004"/>
        <dbReference type="ChEBI" id="CHEBI:29033"/>
        <dbReference type="ChEBI" id="CHEBI:29034"/>
        <dbReference type="EC" id="1.1.2.4"/>
    </reaction>
</comment>
<dbReference type="EC" id="1.1.2.4" evidence="9"/>
<dbReference type="STRING" id="669874.A0A1E4U3G8"/>
<comment type="similarity">
    <text evidence="3">Belongs to the FAD-binding oxidoreductase/transferase type 4 family.</text>
</comment>
<dbReference type="GO" id="GO:0008720">
    <property type="term" value="F:D-lactate dehydrogenase (NAD+) activity"/>
    <property type="evidence" value="ECO:0007669"/>
    <property type="project" value="TreeGrafter"/>
</dbReference>
<dbReference type="FunFam" id="3.30.70.2740:FF:000001">
    <property type="entry name" value="D-lactate dehydrogenase mitochondrial"/>
    <property type="match status" value="1"/>
</dbReference>
<dbReference type="FunFam" id="1.10.45.10:FF:000001">
    <property type="entry name" value="D-lactate dehydrogenase mitochondrial"/>
    <property type="match status" value="1"/>
</dbReference>
<dbReference type="InterPro" id="IPR036318">
    <property type="entry name" value="FAD-bd_PCMH-like_sf"/>
</dbReference>
<comment type="subcellular location">
    <subcellularLocation>
        <location evidence="2">Mitochondrion</location>
    </subcellularLocation>
</comment>
<sequence>MFARYFGFVWQKGAHTFKRPVKFVSLRLPKYTKCLSYSTAPPNARRNNSSTRLLVVSVLLSTSVGWFACDYYTKKIDPPEYLFPLSSTTDVKSLKPPIYASKDEVKLAIDEIEKILGPENITSSAGELLDHSDNSSNFHKPHESERPYLVCYPTSIEKVQAVVKVCFKYRVPMIPIGGKTSIEGHMIPTHRGIAIDISRMDKIVEFHEDDLDIVVQPGIGWVELNEFLAPYNLLFGPDPCKGAQCGGICATNASGTNASRFGAAKDNVISLTVVLADGSIIKTKQRPRKSSAGYNLTNLFIGSEGTLGIIVEATLKLHVKPKHEIVAMMNFNSLSEATHAVTDIFKKGIQVNACELLDSRQMKVIQEMDVTTRKYSDKNLLLFKFGSGSDKSLKEIVSQVKGICFANGGFNYEVAYTEEQKENIWDIRKSQLWITIDWAKSLNPKMKFCPTDSAVPVSSLPQAIEDTVKDIEENGLLTTVVAHAADGNFHALVIFPPEKLEVAQQVIKRMASRAIQYGGTCSGEHGIGIGKREFLVEELGANSIDLMRKLKMAMDPLRLLNPDKVFITDPSENRTECF</sequence>
<dbReference type="InterPro" id="IPR006094">
    <property type="entry name" value="Oxid_FAD_bind_N"/>
</dbReference>
<dbReference type="Pfam" id="PF02913">
    <property type="entry name" value="FAD-oxidase_C"/>
    <property type="match status" value="1"/>
</dbReference>
<proteinExistence type="inferred from homology"/>
<dbReference type="Gene3D" id="3.30.465.10">
    <property type="match status" value="1"/>
</dbReference>
<evidence type="ECO:0000256" key="4">
    <source>
        <dbReference type="ARBA" id="ARBA00022630"/>
    </source>
</evidence>
<keyword evidence="5" id="KW-0274">FAD</keyword>
<evidence type="ECO:0000256" key="7">
    <source>
        <dbReference type="ARBA" id="ARBA00023002"/>
    </source>
</evidence>
<protein>
    <recommendedName>
        <fullName evidence="9">D-lactate dehydrogenase (cytochrome)</fullName>
        <ecNumber evidence="9">1.1.2.4</ecNumber>
    </recommendedName>
    <alternativeName>
        <fullName evidence="11">D-lactate ferricytochrome C oxidoreductase</fullName>
    </alternativeName>
</protein>
<evidence type="ECO:0000259" key="12">
    <source>
        <dbReference type="PROSITE" id="PS51387"/>
    </source>
</evidence>
<evidence type="ECO:0000256" key="11">
    <source>
        <dbReference type="ARBA" id="ARBA00083446"/>
    </source>
</evidence>
<evidence type="ECO:0000256" key="3">
    <source>
        <dbReference type="ARBA" id="ARBA00008000"/>
    </source>
</evidence>
<keyword evidence="6" id="KW-0809">Transit peptide</keyword>
<keyword evidence="14" id="KW-1185">Reference proteome</keyword>
<dbReference type="GO" id="GO:0005739">
    <property type="term" value="C:mitochondrion"/>
    <property type="evidence" value="ECO:0007669"/>
    <property type="project" value="UniProtKB-SubCell"/>
</dbReference>
<keyword evidence="8" id="KW-0496">Mitochondrion</keyword>
<dbReference type="PANTHER" id="PTHR11748">
    <property type="entry name" value="D-LACTATE DEHYDROGENASE"/>
    <property type="match status" value="1"/>
</dbReference>
<evidence type="ECO:0000313" key="14">
    <source>
        <dbReference type="Proteomes" id="UP000094236"/>
    </source>
</evidence>
<dbReference type="EMBL" id="KV454011">
    <property type="protein sequence ID" value="ODV98555.1"/>
    <property type="molecule type" value="Genomic_DNA"/>
</dbReference>
<evidence type="ECO:0000256" key="5">
    <source>
        <dbReference type="ARBA" id="ARBA00022827"/>
    </source>
</evidence>
<dbReference type="Proteomes" id="UP000094236">
    <property type="component" value="Unassembled WGS sequence"/>
</dbReference>
<dbReference type="SUPFAM" id="SSF56176">
    <property type="entry name" value="FAD-binding/transporter-associated domain-like"/>
    <property type="match status" value="1"/>
</dbReference>
<dbReference type="GO" id="GO:1903457">
    <property type="term" value="P:lactate catabolic process"/>
    <property type="evidence" value="ECO:0007669"/>
    <property type="project" value="TreeGrafter"/>
</dbReference>
<evidence type="ECO:0000256" key="1">
    <source>
        <dbReference type="ARBA" id="ARBA00001974"/>
    </source>
</evidence>
<evidence type="ECO:0000256" key="2">
    <source>
        <dbReference type="ARBA" id="ARBA00004173"/>
    </source>
</evidence>
<dbReference type="InterPro" id="IPR004113">
    <property type="entry name" value="FAD-bd_oxidored_4_C"/>
</dbReference>
<dbReference type="AlphaFoldDB" id="A0A1E4U3G8"/>
<dbReference type="GO" id="GO:0071949">
    <property type="term" value="F:FAD binding"/>
    <property type="evidence" value="ECO:0007669"/>
    <property type="project" value="InterPro"/>
</dbReference>